<dbReference type="AlphaFoldDB" id="A0AA42J2S0"/>
<accession>A0AA42J2S0</accession>
<dbReference type="EMBL" id="JAQIFT010000068">
    <property type="protein sequence ID" value="MDA3733610.1"/>
    <property type="molecule type" value="Genomic_DNA"/>
</dbReference>
<reference evidence="1" key="1">
    <citation type="journal article" date="2023" name="Int. J. Syst. Evol. Microbiol.">
        <title>&lt;i&gt;Holtiella tumoricola&lt;/i&gt; gen. nov. sp. nov., isolated from a human clinical sample.</title>
        <authorList>
            <person name="Allen-Vercoe E."/>
            <person name="Daigneault M.C."/>
            <person name="Vancuren S.J."/>
            <person name="Cochrane K."/>
            <person name="O'Neal L.L."/>
            <person name="Sankaranarayanan K."/>
            <person name="Lawson P.A."/>
        </authorList>
    </citation>
    <scope>NUCLEOTIDE SEQUENCE</scope>
    <source>
        <strain evidence="1">CC70A</strain>
    </source>
</reference>
<evidence type="ECO:0000313" key="1">
    <source>
        <dbReference type="EMBL" id="MDA3733610.1"/>
    </source>
</evidence>
<protein>
    <submittedName>
        <fullName evidence="1">Uncharacterized protein</fullName>
    </submittedName>
</protein>
<keyword evidence="2" id="KW-1185">Reference proteome</keyword>
<comment type="caution">
    <text evidence="1">The sequence shown here is derived from an EMBL/GenBank/DDBJ whole genome shotgun (WGS) entry which is preliminary data.</text>
</comment>
<sequence>MKNKQVDFVKREARRQELAKMGIYTEEQARQAVKEARERGLFRIGFLTTPLSEDVDVEVPND</sequence>
<organism evidence="1 2">
    <name type="scientific">Holtiella tumoricola</name>
    <dbReference type="NCBI Taxonomy" id="3018743"/>
    <lineage>
        <taxon>Bacteria</taxon>
        <taxon>Bacillati</taxon>
        <taxon>Bacillota</taxon>
        <taxon>Clostridia</taxon>
        <taxon>Lachnospirales</taxon>
        <taxon>Cellulosilyticaceae</taxon>
        <taxon>Holtiella</taxon>
    </lineage>
</organism>
<dbReference type="Proteomes" id="UP001169242">
    <property type="component" value="Unassembled WGS sequence"/>
</dbReference>
<evidence type="ECO:0000313" key="2">
    <source>
        <dbReference type="Proteomes" id="UP001169242"/>
    </source>
</evidence>
<name>A0AA42J2S0_9FIRM</name>
<gene>
    <name evidence="1" type="ORF">PBV87_19250</name>
</gene>
<proteinExistence type="predicted"/>
<dbReference type="RefSeq" id="WP_271013415.1">
    <property type="nucleotide sequence ID" value="NZ_JAQIFT010000068.1"/>
</dbReference>